<dbReference type="Pfam" id="PF24035">
    <property type="entry name" value="DUF7344"/>
    <property type="match status" value="1"/>
</dbReference>
<keyword evidence="3" id="KW-1185">Reference proteome</keyword>
<organism evidence="2 3">
    <name type="scientific">Natrarchaeobius halalkaliphilus</name>
    <dbReference type="NCBI Taxonomy" id="1679091"/>
    <lineage>
        <taxon>Archaea</taxon>
        <taxon>Methanobacteriati</taxon>
        <taxon>Methanobacteriota</taxon>
        <taxon>Stenosarchaea group</taxon>
        <taxon>Halobacteria</taxon>
        <taxon>Halobacteriales</taxon>
        <taxon>Natrialbaceae</taxon>
        <taxon>Natrarchaeobius</taxon>
    </lineage>
</organism>
<dbReference type="Proteomes" id="UP000273828">
    <property type="component" value="Unassembled WGS sequence"/>
</dbReference>
<proteinExistence type="predicted"/>
<dbReference type="InterPro" id="IPR055768">
    <property type="entry name" value="DUF7344"/>
</dbReference>
<dbReference type="AlphaFoldDB" id="A0A3N6LSQ1"/>
<accession>A0A3N6LSQ1</accession>
<name>A0A3N6LSQ1_9EURY</name>
<evidence type="ECO:0000313" key="2">
    <source>
        <dbReference type="EMBL" id="RQG91567.1"/>
    </source>
</evidence>
<sequence length="115" mass="13117">MVDLTMNVNTQTVTTEVALELVTDQCRQQILHHLIENEDGAVDIDELVDRINSANVRTERPHRSPSHLKMTLYHAHLPKLAEAGVIDYDAQSDTVRYHATTRVEKLIAFITDELR</sequence>
<dbReference type="RefSeq" id="WP_124177699.1">
    <property type="nucleotide sequence ID" value="NZ_REFY01000002.1"/>
</dbReference>
<dbReference type="OrthoDB" id="241828at2157"/>
<evidence type="ECO:0000259" key="1">
    <source>
        <dbReference type="Pfam" id="PF24035"/>
    </source>
</evidence>
<reference evidence="2 3" key="1">
    <citation type="submission" date="2018-10" db="EMBL/GenBank/DDBJ databases">
        <title>Natrarchaeobius chitinivorans gen. nov., sp. nov., and Natrarchaeobius haloalkaliphilus sp. nov., alkaliphilic, chitin-utilizing haloarchaea from hypersaline alkaline lakes.</title>
        <authorList>
            <person name="Sorokin D.Y."/>
            <person name="Elcheninov A.G."/>
            <person name="Kostrikina N.A."/>
            <person name="Bale N.J."/>
            <person name="Sinninghe Damste J.S."/>
            <person name="Khijniak T.V."/>
            <person name="Kublanov I.V."/>
            <person name="Toshchakov S.V."/>
        </authorList>
    </citation>
    <scope>NUCLEOTIDE SEQUENCE [LARGE SCALE GENOMIC DNA]</scope>
    <source>
        <strain evidence="2 3">AArcht-Sl</strain>
    </source>
</reference>
<comment type="caution">
    <text evidence="2">The sequence shown here is derived from an EMBL/GenBank/DDBJ whole genome shotgun (WGS) entry which is preliminary data.</text>
</comment>
<evidence type="ECO:0000313" key="3">
    <source>
        <dbReference type="Proteomes" id="UP000273828"/>
    </source>
</evidence>
<dbReference type="EMBL" id="REFY01000002">
    <property type="protein sequence ID" value="RQG91567.1"/>
    <property type="molecule type" value="Genomic_DNA"/>
</dbReference>
<dbReference type="Gene3D" id="1.10.10.10">
    <property type="entry name" value="Winged helix-like DNA-binding domain superfamily/Winged helix DNA-binding domain"/>
    <property type="match status" value="1"/>
</dbReference>
<protein>
    <recommendedName>
        <fullName evidence="1">DUF7344 domain-containing protein</fullName>
    </recommendedName>
</protein>
<feature type="domain" description="DUF7344" evidence="1">
    <location>
        <begin position="20"/>
        <end position="96"/>
    </location>
</feature>
<gene>
    <name evidence="2" type="ORF">EA462_06325</name>
</gene>
<dbReference type="InterPro" id="IPR036388">
    <property type="entry name" value="WH-like_DNA-bd_sf"/>
</dbReference>